<dbReference type="Proteomes" id="UP000265618">
    <property type="component" value="Unassembled WGS sequence"/>
</dbReference>
<proteinExistence type="predicted"/>
<evidence type="ECO:0000313" key="1">
    <source>
        <dbReference type="EMBL" id="GCA63082.1"/>
    </source>
</evidence>
<evidence type="ECO:0000313" key="2">
    <source>
        <dbReference type="Proteomes" id="UP000265618"/>
    </source>
</evidence>
<accession>A0A391P413</accession>
<feature type="non-terminal residue" evidence="1">
    <location>
        <position position="1"/>
    </location>
</feature>
<reference evidence="1 2" key="1">
    <citation type="journal article" date="2018" name="PLoS ONE">
        <title>The draft genome of Kipferlia bialata reveals reductive genome evolution in fornicate parasites.</title>
        <authorList>
            <person name="Tanifuji G."/>
            <person name="Takabayashi S."/>
            <person name="Kume K."/>
            <person name="Takagi M."/>
            <person name="Nakayama T."/>
            <person name="Kamikawa R."/>
            <person name="Inagaki Y."/>
            <person name="Hashimoto T."/>
        </authorList>
    </citation>
    <scope>NUCLEOTIDE SEQUENCE [LARGE SCALE GENOMIC DNA]</scope>
    <source>
        <strain evidence="1">NY0173</strain>
    </source>
</reference>
<dbReference type="AlphaFoldDB" id="A0A391P413"/>
<protein>
    <submittedName>
        <fullName evidence="1">Uncharacterized protein</fullName>
    </submittedName>
</protein>
<comment type="caution">
    <text evidence="1">The sequence shown here is derived from an EMBL/GenBank/DDBJ whole genome shotgun (WGS) entry which is preliminary data.</text>
</comment>
<sequence length="43" mass="5029">EFIEEFHSQQPMQGLDEDLVLLNEHWMLENLMSQVSVKAPGEE</sequence>
<gene>
    <name evidence="1" type="ORF">KIPB_007746</name>
</gene>
<keyword evidence="2" id="KW-1185">Reference proteome</keyword>
<dbReference type="EMBL" id="BDIP01002245">
    <property type="protein sequence ID" value="GCA63082.1"/>
    <property type="molecule type" value="Genomic_DNA"/>
</dbReference>
<name>A0A391P413_9EUKA</name>
<organism evidence="1 2">
    <name type="scientific">Kipferlia bialata</name>
    <dbReference type="NCBI Taxonomy" id="797122"/>
    <lineage>
        <taxon>Eukaryota</taxon>
        <taxon>Metamonada</taxon>
        <taxon>Carpediemonas-like organisms</taxon>
        <taxon>Kipferlia</taxon>
    </lineage>
</organism>